<keyword evidence="1" id="KW-0812">Transmembrane</keyword>
<evidence type="ECO:0000256" key="1">
    <source>
        <dbReference type="SAM" id="Phobius"/>
    </source>
</evidence>
<sequence>MTRTYLQMEAVRRPGAEASSLMEVVHYPAAEACCLMEAACDPPEARFQMEAARCPVVSSYLLVPAYCMAAALPSLALAAYYAAACGHKALH</sequence>
<name>A0ABQ4MSB9_9BACL</name>
<keyword evidence="1" id="KW-0472">Membrane</keyword>
<gene>
    <name evidence="2" type="ORF">J15TS10_27110</name>
</gene>
<reference evidence="2 3" key="1">
    <citation type="submission" date="2021-03" db="EMBL/GenBank/DDBJ databases">
        <title>Antimicrobial resistance genes in bacteria isolated from Japanese honey, and their potential for conferring macrolide and lincosamide resistance in the American foulbrood pathogen Paenibacillus larvae.</title>
        <authorList>
            <person name="Okamoto M."/>
            <person name="Kumagai M."/>
            <person name="Kanamori H."/>
            <person name="Takamatsu D."/>
        </authorList>
    </citation>
    <scope>NUCLEOTIDE SEQUENCE [LARGE SCALE GENOMIC DNA]</scope>
    <source>
        <strain evidence="2 3">J15TS10</strain>
    </source>
</reference>
<protein>
    <submittedName>
        <fullName evidence="2">Uncharacterized protein</fullName>
    </submittedName>
</protein>
<evidence type="ECO:0000313" key="3">
    <source>
        <dbReference type="Proteomes" id="UP000681290"/>
    </source>
</evidence>
<dbReference type="EMBL" id="BOSM01000004">
    <property type="protein sequence ID" value="GIP58897.1"/>
    <property type="molecule type" value="Genomic_DNA"/>
</dbReference>
<comment type="caution">
    <text evidence="2">The sequence shown here is derived from an EMBL/GenBank/DDBJ whole genome shotgun (WGS) entry which is preliminary data.</text>
</comment>
<accession>A0ABQ4MSB9</accession>
<evidence type="ECO:0000313" key="2">
    <source>
        <dbReference type="EMBL" id="GIP58897.1"/>
    </source>
</evidence>
<proteinExistence type="predicted"/>
<dbReference type="Proteomes" id="UP000681290">
    <property type="component" value="Unassembled WGS sequence"/>
</dbReference>
<keyword evidence="1" id="KW-1133">Transmembrane helix</keyword>
<keyword evidence="3" id="KW-1185">Reference proteome</keyword>
<feature type="transmembrane region" description="Helical" evidence="1">
    <location>
        <begin position="63"/>
        <end position="83"/>
    </location>
</feature>
<organism evidence="2 3">
    <name type="scientific">Paenibacillus woosongensis</name>
    <dbReference type="NCBI Taxonomy" id="307580"/>
    <lineage>
        <taxon>Bacteria</taxon>
        <taxon>Bacillati</taxon>
        <taxon>Bacillota</taxon>
        <taxon>Bacilli</taxon>
        <taxon>Bacillales</taxon>
        <taxon>Paenibacillaceae</taxon>
        <taxon>Paenibacillus</taxon>
    </lineage>
</organism>